<feature type="region of interest" description="Disordered" evidence="2">
    <location>
        <begin position="186"/>
        <end position="324"/>
    </location>
</feature>
<dbReference type="PANTHER" id="PTHR15742">
    <property type="entry name" value="GIRDIN"/>
    <property type="match status" value="1"/>
</dbReference>
<dbReference type="PANTHER" id="PTHR15742:SF5">
    <property type="entry name" value="GIRDIN"/>
    <property type="match status" value="1"/>
</dbReference>
<keyword evidence="4" id="KW-1185">Reference proteome</keyword>
<feature type="compositionally biased region" description="Polar residues" evidence="2">
    <location>
        <begin position="649"/>
        <end position="662"/>
    </location>
</feature>
<feature type="region of interest" description="Disordered" evidence="2">
    <location>
        <begin position="1873"/>
        <end position="1951"/>
    </location>
</feature>
<feature type="coiled-coil region" evidence="1">
    <location>
        <begin position="864"/>
        <end position="1028"/>
    </location>
</feature>
<feature type="coiled-coil region" evidence="1">
    <location>
        <begin position="367"/>
        <end position="567"/>
    </location>
</feature>
<evidence type="ECO:0000313" key="3">
    <source>
        <dbReference type="EnsemblMetazoa" id="GMOY002267-PA"/>
    </source>
</evidence>
<dbReference type="VEuPathDB" id="VectorBase:GMOY002267"/>
<reference evidence="3" key="1">
    <citation type="submission" date="2020-05" db="UniProtKB">
        <authorList>
            <consortium name="EnsemblMetazoa"/>
        </authorList>
    </citation>
    <scope>IDENTIFICATION</scope>
    <source>
        <strain evidence="3">Yale</strain>
    </source>
</reference>
<feature type="compositionally biased region" description="Low complexity" evidence="2">
    <location>
        <begin position="1885"/>
        <end position="1894"/>
    </location>
</feature>
<feature type="compositionally biased region" description="Polar residues" evidence="2">
    <location>
        <begin position="1732"/>
        <end position="1759"/>
    </location>
</feature>
<accession>A0A1B0FF62</accession>
<proteinExistence type="predicted"/>
<evidence type="ECO:0000256" key="2">
    <source>
        <dbReference type="SAM" id="MobiDB-lite"/>
    </source>
</evidence>
<dbReference type="InterPro" id="IPR049885">
    <property type="entry name" value="MTCL1-3"/>
</dbReference>
<keyword evidence="1" id="KW-0175">Coiled coil</keyword>
<dbReference type="PhylomeDB" id="A0A1B0FF62"/>
<feature type="compositionally biased region" description="Polar residues" evidence="2">
    <location>
        <begin position="50"/>
        <end position="75"/>
    </location>
</feature>
<feature type="region of interest" description="Disordered" evidence="2">
    <location>
        <begin position="571"/>
        <end position="662"/>
    </location>
</feature>
<name>A0A1B0FF62_GLOMM</name>
<dbReference type="STRING" id="37546.A0A1B0FF62"/>
<evidence type="ECO:0000256" key="1">
    <source>
        <dbReference type="SAM" id="Coils"/>
    </source>
</evidence>
<dbReference type="EMBL" id="CCAG010001470">
    <property type="status" value="NOT_ANNOTATED_CDS"/>
    <property type="molecule type" value="Genomic_DNA"/>
</dbReference>
<feature type="region of interest" description="Disordered" evidence="2">
    <location>
        <begin position="40"/>
        <end position="75"/>
    </location>
</feature>
<feature type="coiled-coil region" evidence="1">
    <location>
        <begin position="799"/>
        <end position="826"/>
    </location>
</feature>
<feature type="compositionally biased region" description="Polar residues" evidence="2">
    <location>
        <begin position="1839"/>
        <end position="1857"/>
    </location>
</feature>
<evidence type="ECO:0000313" key="4">
    <source>
        <dbReference type="Proteomes" id="UP000092444"/>
    </source>
</evidence>
<feature type="region of interest" description="Disordered" evidence="2">
    <location>
        <begin position="1789"/>
        <end position="1857"/>
    </location>
</feature>
<dbReference type="Proteomes" id="UP000092444">
    <property type="component" value="Unassembled WGS sequence"/>
</dbReference>
<feature type="region of interest" description="Disordered" evidence="2">
    <location>
        <begin position="1424"/>
        <end position="1449"/>
    </location>
</feature>
<feature type="compositionally biased region" description="Basic and acidic residues" evidence="2">
    <location>
        <begin position="615"/>
        <end position="639"/>
    </location>
</feature>
<feature type="compositionally biased region" description="Basic and acidic residues" evidence="2">
    <location>
        <begin position="199"/>
        <end position="212"/>
    </location>
</feature>
<feature type="compositionally biased region" description="Basic and acidic residues" evidence="2">
    <location>
        <begin position="315"/>
        <end position="324"/>
    </location>
</feature>
<dbReference type="EnsemblMetazoa" id="GMOY002267-RA">
    <property type="protein sequence ID" value="GMOY002267-PA"/>
    <property type="gene ID" value="GMOY002267"/>
</dbReference>
<feature type="region of interest" description="Disordered" evidence="2">
    <location>
        <begin position="93"/>
        <end position="122"/>
    </location>
</feature>
<feature type="compositionally biased region" description="Polar residues" evidence="2">
    <location>
        <begin position="1430"/>
        <end position="1442"/>
    </location>
</feature>
<feature type="compositionally biased region" description="Low complexity" evidence="2">
    <location>
        <begin position="227"/>
        <end position="237"/>
    </location>
</feature>
<feature type="region of interest" description="Disordered" evidence="2">
    <location>
        <begin position="1723"/>
        <end position="1761"/>
    </location>
</feature>
<sequence>MHHLYPSFKGDLLCPLGFHPQTRYPTRCKRCFRDYKEHTARRGSEDVAASSPNLSDNFNSRPSSRTWTSTQNLSSPNNNEIVVHFNVELKRRPQSWTSTPDLDDVDDRQTLSKGGNIGSVENDADITVKLPIPPRRHTTALDLKEVENSISLNANASPSKSSPLKEIPEDLIIRSSDSLAERARKINTLKKQRSQNSRESSRERSIPKKTEGDNGEEESTSLERSRSSTSSGSNSFSEETKHLSLPPKKPAVVNESRPLSAPLNDVSSLSSKSVVASLPPTPPKNSSKSKTSTSNQITSSSSSPSSSVTTTSSTRRKELERQKTAQDVEFMLNIKDNHYRDKKLSHDNVSITTELADVGHAGDHERAEEIKNLRSEFEAMKARAEKAEREKSDLLLRRLASMETAPNRTAASEALMLQKKSMNQLDKISEEKRKLNTRMKDLENNPKSTEHELRRKLQAAEQICEELMEENQEAKTEIVNLQAEMEELQDTFREDDVKAKTSLQKDLEKTTKNCRILSFKLKKCERKIETLEQERQNSGNEGLNARIKQLEEELRFSNELTKKLQIEAEELRNPGKKKTPTLGVLGKSTSADGRITRESLTRGGSQEDPQQLLRDLQDSVERESDLKDQLKFAEEEKLGTRRGVKARSDTNQGTQTSWESNEILNFPRASQTDLIEMFDVCLQTDDSSTLEARQDEKSSVIACFSHATQLISKEKRDVYAQTDDSYNMKLMPETQNRRNVATEDITPVASPVGVWDMQKTVRSLNKEDSSLSVIIPSVTSLRTFSFPSISQSSLLFPNAENLRKKVARMEDDNDSLMMQLKKMATRSRTQRLSSVPQRVSVELNAERDEGISDEDDPAELRILLELNEQEASILRQKVEELEKENSQVKNHIRELQDHLRSDIVTEKRSSFASFASFGTSEKRLKSLNEELDKLKKSVKEKDIQIGRLQASQDSQDVKTMSSKLSALEIENERLQKETKRLQLQALRSSSSLEKVNNSAELATLKGTLNKAEEERDMLRTKLKRILQEAEEKLPPKTAIRITDLTPKNTLKKWLEELGEENNEMRAIMLKSDAQVVQKLVSEKKSMEEDLTKYKEKLKQTENELQTLKVSAVKQSESNKCLLEQQAKADKEKFVKLEKDYEKERKEREKLEGKLATKDSELQAARKITEKTKQSLEKEIKELKSKGSKTDSKQILELKKQIEGLQESLASESKRCAEMNSQWEKLSEETILSKAQLTTEKANLQSELNAAKQKISDLNDVRANRTELTKKLNEAQKKIQELEQKCLKFGASDYEKTMLQTKLAERNQEYDRLRRENEMNIDLVFQLRKDNDDLNKKLNDFSRIEQIQSSINTQNAALENEVKTLKTQLENTELQMKSEVAATRLRYEQQVKNLSTELTSMHRQCERFKKDRDAFKQMLESAQKKIGDLKANNSGRQSRTSMHSSDEDDKSKIAYLEQQIGCLEDQLVESRLEVSKVKTELVSERSANEIKISEMQSKLNEFEEERVIGSGRTKIPGMKTKLELSWQKEREEQQRLLQETSTLARDLRQTLFEVERERDKERLESKRRTDQLKRANEEEMEEGRKKIAELQCDLLELRDVHAKLRTSNEKLRRERERYEKELIKRRMEQEGGERKIGGLLHTVDELLKIAPNLNQVEISRNPNELKPYTQATAKRSRSPSPSLNTLNIGNMLARLAEASEEFRKFQRINEEEHERSRLRRNLRRAASQENDTHGSQSSVASAMSLQRNGVKLSRTTTNGSVMRKSLSLDQSIQRDQNIWCQDEGSVSSMQSIDSELGGLVRDSSMDSRLDSRLSGGSTQSDIPRGPRKKKKGLIGKLRSLTMSSRNSESEISIQGSDSDISVASDMRASKKDLRNRFSGMFKRSGSTSRSASTERASSEQRPVAVTIVGGENGPLPREPPPANSMTPKPIRSVSKPPTPTPTTPLTRRRLAK</sequence>
<feature type="region of interest" description="Disordered" evidence="2">
    <location>
        <begin position="1558"/>
        <end position="1581"/>
    </location>
</feature>
<feature type="coiled-coil region" evidence="1">
    <location>
        <begin position="1076"/>
        <end position="1315"/>
    </location>
</feature>
<organism evidence="3 4">
    <name type="scientific">Glossina morsitans morsitans</name>
    <name type="common">Savannah tsetse fly</name>
    <dbReference type="NCBI Taxonomy" id="37546"/>
    <lineage>
        <taxon>Eukaryota</taxon>
        <taxon>Metazoa</taxon>
        <taxon>Ecdysozoa</taxon>
        <taxon>Arthropoda</taxon>
        <taxon>Hexapoda</taxon>
        <taxon>Insecta</taxon>
        <taxon>Pterygota</taxon>
        <taxon>Neoptera</taxon>
        <taxon>Endopterygota</taxon>
        <taxon>Diptera</taxon>
        <taxon>Brachycera</taxon>
        <taxon>Muscomorpha</taxon>
        <taxon>Hippoboscoidea</taxon>
        <taxon>Glossinidae</taxon>
        <taxon>Glossina</taxon>
    </lineage>
</organism>
<protein>
    <submittedName>
        <fullName evidence="3">Uncharacterized protein</fullName>
    </submittedName>
</protein>
<feature type="compositionally biased region" description="Low complexity" evidence="2">
    <location>
        <begin position="262"/>
        <end position="313"/>
    </location>
</feature>